<dbReference type="PROSITE" id="PS50006">
    <property type="entry name" value="FHA_DOMAIN"/>
    <property type="match status" value="1"/>
</dbReference>
<dbReference type="SMART" id="SM00240">
    <property type="entry name" value="FHA"/>
    <property type="match status" value="1"/>
</dbReference>
<dbReference type="AlphaFoldDB" id="A0A1G5RUS7"/>
<dbReference type="OrthoDB" id="9783862at2"/>
<evidence type="ECO:0000313" key="2">
    <source>
        <dbReference type="EMBL" id="SCZ77089.1"/>
    </source>
</evidence>
<dbReference type="EMBL" id="FMWL01000002">
    <property type="protein sequence ID" value="SCZ77089.1"/>
    <property type="molecule type" value="Genomic_DNA"/>
</dbReference>
<dbReference type="InterPro" id="IPR000253">
    <property type="entry name" value="FHA_dom"/>
</dbReference>
<dbReference type="CDD" id="cd00060">
    <property type="entry name" value="FHA"/>
    <property type="match status" value="1"/>
</dbReference>
<gene>
    <name evidence="2" type="ORF">SAMN03080599_00560</name>
</gene>
<organism evidence="2 3">
    <name type="scientific">Acidaminobacter hydrogenoformans DSM 2784</name>
    <dbReference type="NCBI Taxonomy" id="1120920"/>
    <lineage>
        <taxon>Bacteria</taxon>
        <taxon>Bacillati</taxon>
        <taxon>Bacillota</taxon>
        <taxon>Clostridia</taxon>
        <taxon>Peptostreptococcales</taxon>
        <taxon>Acidaminobacteraceae</taxon>
        <taxon>Acidaminobacter</taxon>
    </lineage>
</organism>
<accession>A0A1G5RUS7</accession>
<dbReference type="Proteomes" id="UP000199208">
    <property type="component" value="Unassembled WGS sequence"/>
</dbReference>
<evidence type="ECO:0000259" key="1">
    <source>
        <dbReference type="PROSITE" id="PS50006"/>
    </source>
</evidence>
<dbReference type="SUPFAM" id="SSF49879">
    <property type="entry name" value="SMAD/FHA domain"/>
    <property type="match status" value="1"/>
</dbReference>
<dbReference type="STRING" id="1120920.SAMN03080599_00560"/>
<sequence length="393" mass="46029">MMPELVNDGQSRLFRFETAYQTLNLYEMNVLNRHPERPYIIPLLRERDEETQLIFALRSHMTLDQWLRRFASDYHDLLALIEALAELLEQASNHCLRLEQFCLEPSRICYHTTKKRVELIYLPLRHTASSFEQQWIKMLRELEVMSAMSLKPEGREAYLTFIAEAGGRYERREAYLKWIKQWFAADYERRVPTEEVVVEGQRSIDFLSEQKTIIEKDGFVKPVAGLSLPSAEKLKLGRSFVKMLGKFRKNGAEAVIADQFRTEEIKHEKPEVQRLEVSSFRPEFVGTTLLSNQEQPKGQLILQNQQPCRVFELTKPVTRVGRNKVVCDVVIDYDITIGRLHAEVHRIDQGYFLKDLDSLNGTYLNDQRLESQTLYKLKGNDVLRLSELEILFL</sequence>
<dbReference type="InterPro" id="IPR050923">
    <property type="entry name" value="Cell_Proc_Reg/RNA_Proc"/>
</dbReference>
<protein>
    <submittedName>
        <fullName evidence="2">FHA domain-containing protein</fullName>
    </submittedName>
</protein>
<dbReference type="Pfam" id="PF19909">
    <property type="entry name" value="DUF6382"/>
    <property type="match status" value="1"/>
</dbReference>
<dbReference type="PANTHER" id="PTHR23308">
    <property type="entry name" value="NUCLEAR INHIBITOR OF PROTEIN PHOSPHATASE-1"/>
    <property type="match status" value="1"/>
</dbReference>
<evidence type="ECO:0000313" key="3">
    <source>
        <dbReference type="Proteomes" id="UP000199208"/>
    </source>
</evidence>
<keyword evidence="3" id="KW-1185">Reference proteome</keyword>
<dbReference type="Pfam" id="PF00498">
    <property type="entry name" value="FHA"/>
    <property type="match status" value="1"/>
</dbReference>
<dbReference type="RefSeq" id="WP_092589360.1">
    <property type="nucleotide sequence ID" value="NZ_FMWL01000002.1"/>
</dbReference>
<reference evidence="2 3" key="1">
    <citation type="submission" date="2016-10" db="EMBL/GenBank/DDBJ databases">
        <authorList>
            <person name="de Groot N.N."/>
        </authorList>
    </citation>
    <scope>NUCLEOTIDE SEQUENCE [LARGE SCALE GENOMIC DNA]</scope>
    <source>
        <strain evidence="2 3">DSM 2784</strain>
    </source>
</reference>
<dbReference type="Gene3D" id="2.60.200.20">
    <property type="match status" value="1"/>
</dbReference>
<dbReference type="InterPro" id="IPR045962">
    <property type="entry name" value="DUF6382"/>
</dbReference>
<name>A0A1G5RUS7_9FIRM</name>
<proteinExistence type="predicted"/>
<dbReference type="InterPro" id="IPR008984">
    <property type="entry name" value="SMAD_FHA_dom_sf"/>
</dbReference>
<feature type="domain" description="FHA" evidence="1">
    <location>
        <begin position="318"/>
        <end position="369"/>
    </location>
</feature>